<evidence type="ECO:0000313" key="3">
    <source>
        <dbReference type="Proteomes" id="UP000177594"/>
    </source>
</evidence>
<dbReference type="InterPro" id="IPR036165">
    <property type="entry name" value="YefM-like_sf"/>
</dbReference>
<accession>A0A1F8EFG3</accession>
<dbReference type="EMBL" id="MGIZ01000021">
    <property type="protein sequence ID" value="OGM99357.1"/>
    <property type="molecule type" value="Genomic_DNA"/>
</dbReference>
<dbReference type="SUPFAM" id="SSF143120">
    <property type="entry name" value="YefM-like"/>
    <property type="match status" value="1"/>
</dbReference>
<comment type="caution">
    <text evidence="2">The sequence shown here is derived from an EMBL/GenBank/DDBJ whole genome shotgun (WGS) entry which is preliminary data.</text>
</comment>
<organism evidence="2 3">
    <name type="scientific">Candidatus Yanofskybacteria bacterium RIFCSPHIGHO2_01_FULL_39_8b</name>
    <dbReference type="NCBI Taxonomy" id="1802659"/>
    <lineage>
        <taxon>Bacteria</taxon>
        <taxon>Candidatus Yanofskyibacteriota</taxon>
    </lineage>
</organism>
<gene>
    <name evidence="2" type="ORF">A2817_01615</name>
</gene>
<proteinExistence type="inferred from homology"/>
<protein>
    <recommendedName>
        <fullName evidence="4">Antitoxin</fullName>
    </recommendedName>
</protein>
<dbReference type="Proteomes" id="UP000177594">
    <property type="component" value="Unassembled WGS sequence"/>
</dbReference>
<dbReference type="AlphaFoldDB" id="A0A1F8EFG3"/>
<sequence length="67" mass="7866">MTNQALIKSIESRIKQGQSPLVILSLEEWHQIEDIIEELSSPRLLKDIKKARDDYKKRKAVEYKSLN</sequence>
<name>A0A1F8EFG3_9BACT</name>
<evidence type="ECO:0000256" key="1">
    <source>
        <dbReference type="ARBA" id="ARBA00009981"/>
    </source>
</evidence>
<evidence type="ECO:0008006" key="4">
    <source>
        <dbReference type="Google" id="ProtNLM"/>
    </source>
</evidence>
<evidence type="ECO:0000313" key="2">
    <source>
        <dbReference type="EMBL" id="OGM99357.1"/>
    </source>
</evidence>
<comment type="similarity">
    <text evidence="1">Belongs to the phD/YefM antitoxin family.</text>
</comment>
<reference evidence="2 3" key="1">
    <citation type="journal article" date="2016" name="Nat. Commun.">
        <title>Thousands of microbial genomes shed light on interconnected biogeochemical processes in an aquifer system.</title>
        <authorList>
            <person name="Anantharaman K."/>
            <person name="Brown C.T."/>
            <person name="Hug L.A."/>
            <person name="Sharon I."/>
            <person name="Castelle C.J."/>
            <person name="Probst A.J."/>
            <person name="Thomas B.C."/>
            <person name="Singh A."/>
            <person name="Wilkins M.J."/>
            <person name="Karaoz U."/>
            <person name="Brodie E.L."/>
            <person name="Williams K.H."/>
            <person name="Hubbard S.S."/>
            <person name="Banfield J.F."/>
        </authorList>
    </citation>
    <scope>NUCLEOTIDE SEQUENCE [LARGE SCALE GENOMIC DNA]</scope>
</reference>